<dbReference type="PANTHER" id="PTHR43727:SF2">
    <property type="entry name" value="GROUP IV DECARBOXYLASE"/>
    <property type="match status" value="1"/>
</dbReference>
<dbReference type="HAMAP" id="MF_02120">
    <property type="entry name" value="LysA"/>
    <property type="match status" value="1"/>
</dbReference>
<keyword evidence="10" id="KW-1185">Reference proteome</keyword>
<feature type="modified residue" description="N6-(pyridoxal phosphate)lysine" evidence="5">
    <location>
        <position position="43"/>
    </location>
</feature>
<reference evidence="9 10" key="1">
    <citation type="submission" date="2014-02" db="EMBL/GenBank/DDBJ databases">
        <title>Diversity of Thermotogales isolates from hydrothermal vents.</title>
        <authorList>
            <person name="Haverkamp T.H.A."/>
            <person name="Lossouarn J."/>
            <person name="Geslin C."/>
            <person name="Nesbo C.L."/>
        </authorList>
    </citation>
    <scope>NUCLEOTIDE SEQUENCE [LARGE SCALE GENOMIC DNA]</scope>
    <source>
        <strain evidence="9 10">431</strain>
    </source>
</reference>
<comment type="subunit">
    <text evidence="5">Homodimer.</text>
</comment>
<dbReference type="RefSeq" id="WP_012057264.1">
    <property type="nucleotide sequence ID" value="NZ_CP007389.1"/>
</dbReference>
<comment type="pathway">
    <text evidence="5 7">Amino-acid biosynthesis; L-lysine biosynthesis via DAP pathway; L-lysine from DL-2,6-diaminopimelate: step 1/1.</text>
</comment>
<evidence type="ECO:0000256" key="2">
    <source>
        <dbReference type="ARBA" id="ARBA00022793"/>
    </source>
</evidence>
<dbReference type="PANTHER" id="PTHR43727">
    <property type="entry name" value="DIAMINOPIMELATE DECARBOXYLASE"/>
    <property type="match status" value="1"/>
</dbReference>
<sequence length="382" mass="43320">MTEIMGKYETPFYLYFEKTLIERISMVKDVFKEANIFPTFAVKANNNPHLLKIIAKNGFGMDILGEGELHACKLANIPGEKIIWNGNGKTEKQKKVMKEYGVNYVNIDSKEEFDLLWKTEESFNLFLRVNPDIDAKTHPYISTGLKSHKFGVSFNVAKDILKSGKITGLHLHIGSQITDVEPFKEAIEKTLELAKKYNIKHINIGGGWGISYNEEKELDLEKYKKEVIPFLSEFDMVINEIGRFIIAPAGVLVTKVILVKETENKTFVVVESGMNHLIRPALYNAYHEIEVLNNSLEYIKADIVGPLCETGDFLAKDRKIKKVNTNDILIIKNTGAYGYSMSNNYNGTTRPAEVLVTVDGKDILIRRKETIDDLFRNITKTG</sequence>
<dbReference type="CDD" id="cd06828">
    <property type="entry name" value="PLPDE_III_DapDC"/>
    <property type="match status" value="1"/>
</dbReference>
<feature type="binding site" evidence="5">
    <location>
        <position position="337"/>
    </location>
    <ligand>
        <name>pyridoxal 5'-phosphate</name>
        <dbReference type="ChEBI" id="CHEBI:597326"/>
    </ligand>
</feature>
<dbReference type="SUPFAM" id="SSF50621">
    <property type="entry name" value="Alanine racemase C-terminal domain-like"/>
    <property type="match status" value="1"/>
</dbReference>
<feature type="binding site" evidence="5">
    <location>
        <position position="309"/>
    </location>
    <ligand>
        <name>substrate</name>
    </ligand>
</feature>
<protein>
    <recommendedName>
        <fullName evidence="5 6">Diaminopimelate decarboxylase</fullName>
        <shortName evidence="5">DAP decarboxylase</shortName>
        <shortName evidence="5">DAPDC</shortName>
        <ecNumber evidence="5 6">4.1.1.20</ecNumber>
    </recommendedName>
</protein>
<feature type="binding site" evidence="5">
    <location>
        <position position="207"/>
    </location>
    <ligand>
        <name>pyridoxal 5'-phosphate</name>
        <dbReference type="ChEBI" id="CHEBI:597326"/>
    </ligand>
</feature>
<gene>
    <name evidence="5" type="primary">lysA</name>
    <name evidence="9" type="ORF">BW47_05580</name>
</gene>
<evidence type="ECO:0000256" key="3">
    <source>
        <dbReference type="ARBA" id="ARBA00022898"/>
    </source>
</evidence>
<feature type="binding site" evidence="5">
    <location>
        <position position="279"/>
    </location>
    <ligand>
        <name>substrate</name>
    </ligand>
</feature>
<dbReference type="Pfam" id="PF02784">
    <property type="entry name" value="Orn_Arg_deC_N"/>
    <property type="match status" value="1"/>
</dbReference>
<evidence type="ECO:0000256" key="4">
    <source>
        <dbReference type="ARBA" id="ARBA00023239"/>
    </source>
</evidence>
<evidence type="ECO:0000313" key="9">
    <source>
        <dbReference type="EMBL" id="APT74023.1"/>
    </source>
</evidence>
<feature type="binding site" evidence="5">
    <location>
        <position position="337"/>
    </location>
    <ligand>
        <name>substrate</name>
    </ligand>
</feature>
<dbReference type="Proteomes" id="UP000185490">
    <property type="component" value="Chromosome"/>
</dbReference>
<evidence type="ECO:0000256" key="6">
    <source>
        <dbReference type="NCBIfam" id="TIGR01048"/>
    </source>
</evidence>
<keyword evidence="4 5" id="KW-0456">Lyase</keyword>
<dbReference type="PRINTS" id="PR01179">
    <property type="entry name" value="ODADCRBXLASE"/>
</dbReference>
<feature type="binding site" evidence="5">
    <location>
        <position position="243"/>
    </location>
    <ligand>
        <name>substrate</name>
    </ligand>
</feature>
<keyword evidence="3 5" id="KW-0663">Pyridoxal phosphate</keyword>
<keyword evidence="5" id="KW-0028">Amino-acid biosynthesis</keyword>
<feature type="binding site" evidence="5">
    <location>
        <position position="283"/>
    </location>
    <ligand>
        <name>substrate</name>
    </ligand>
</feature>
<dbReference type="SUPFAM" id="SSF51419">
    <property type="entry name" value="PLP-binding barrel"/>
    <property type="match status" value="1"/>
</dbReference>
<dbReference type="InterPro" id="IPR002986">
    <property type="entry name" value="DAP_deCOOHase_LysA"/>
</dbReference>
<evidence type="ECO:0000256" key="5">
    <source>
        <dbReference type="HAMAP-Rule" id="MF_02120"/>
    </source>
</evidence>
<comment type="function">
    <text evidence="5">Specifically catalyzes the decarboxylation of meso-diaminopimelate (meso-DAP) to L-lysine.</text>
</comment>
<dbReference type="InterPro" id="IPR029066">
    <property type="entry name" value="PLP-binding_barrel"/>
</dbReference>
<dbReference type="EMBL" id="CP007389">
    <property type="protein sequence ID" value="APT74023.1"/>
    <property type="molecule type" value="Genomic_DNA"/>
</dbReference>
<dbReference type="PROSITE" id="PS00878">
    <property type="entry name" value="ODR_DC_2_1"/>
    <property type="match status" value="1"/>
</dbReference>
<organism evidence="9 10">
    <name type="scientific">Thermosipho melanesiensis</name>
    <dbReference type="NCBI Taxonomy" id="46541"/>
    <lineage>
        <taxon>Bacteria</taxon>
        <taxon>Thermotogati</taxon>
        <taxon>Thermotogota</taxon>
        <taxon>Thermotogae</taxon>
        <taxon>Thermotogales</taxon>
        <taxon>Fervidobacteriaceae</taxon>
        <taxon>Thermosipho</taxon>
    </lineage>
</organism>
<proteinExistence type="inferred from homology"/>
<dbReference type="EC" id="4.1.1.20" evidence="5 6"/>
<evidence type="ECO:0000256" key="7">
    <source>
        <dbReference type="RuleBase" id="RU003738"/>
    </source>
</evidence>
<name>A0ABM6GEQ1_9BACT</name>
<accession>A0ABM6GEQ1</accession>
<evidence type="ECO:0000259" key="8">
    <source>
        <dbReference type="Pfam" id="PF02784"/>
    </source>
</evidence>
<dbReference type="InterPro" id="IPR000183">
    <property type="entry name" value="Orn/DAP/Arg_de-COase"/>
</dbReference>
<comment type="similarity">
    <text evidence="5">Belongs to the Orn/Lys/Arg decarboxylase class-II family. LysA subfamily.</text>
</comment>
<keyword evidence="5 7" id="KW-0457">Lysine biosynthesis</keyword>
<feature type="binding site" evidence="5">
    <location>
        <begin position="240"/>
        <end position="243"/>
    </location>
    <ligand>
        <name>pyridoxal 5'-phosphate</name>
        <dbReference type="ChEBI" id="CHEBI:597326"/>
    </ligand>
</feature>
<keyword evidence="2 5" id="KW-0210">Decarboxylase</keyword>
<evidence type="ECO:0000256" key="1">
    <source>
        <dbReference type="ARBA" id="ARBA00001933"/>
    </source>
</evidence>
<dbReference type="PRINTS" id="PR01181">
    <property type="entry name" value="DAPDCRBXLASE"/>
</dbReference>
<feature type="domain" description="Orn/DAP/Arg decarboxylase 2 N-terminal" evidence="8">
    <location>
        <begin position="19"/>
        <end position="247"/>
    </location>
</feature>
<dbReference type="InterPro" id="IPR009006">
    <property type="entry name" value="Ala_racemase/Decarboxylase_C"/>
</dbReference>
<comment type="cofactor">
    <cofactor evidence="1 5 7">
        <name>pyridoxal 5'-phosphate</name>
        <dbReference type="ChEBI" id="CHEBI:597326"/>
    </cofactor>
</comment>
<dbReference type="InterPro" id="IPR022644">
    <property type="entry name" value="De-COase2_N"/>
</dbReference>
<dbReference type="InterPro" id="IPR022653">
    <property type="entry name" value="De-COase2_pyr-phos_BS"/>
</dbReference>
<dbReference type="Gene3D" id="2.40.37.10">
    <property type="entry name" value="Lyase, Ornithine Decarboxylase, Chain A, domain 1"/>
    <property type="match status" value="1"/>
</dbReference>
<dbReference type="NCBIfam" id="TIGR01048">
    <property type="entry name" value="lysA"/>
    <property type="match status" value="1"/>
</dbReference>
<dbReference type="Gene3D" id="3.20.20.10">
    <property type="entry name" value="Alanine racemase"/>
    <property type="match status" value="1"/>
</dbReference>
<evidence type="ECO:0000313" key="10">
    <source>
        <dbReference type="Proteomes" id="UP000185490"/>
    </source>
</evidence>
<comment type="catalytic activity">
    <reaction evidence="5 7">
        <text>meso-2,6-diaminopimelate + H(+) = L-lysine + CO2</text>
        <dbReference type="Rhea" id="RHEA:15101"/>
        <dbReference type="ChEBI" id="CHEBI:15378"/>
        <dbReference type="ChEBI" id="CHEBI:16526"/>
        <dbReference type="ChEBI" id="CHEBI:32551"/>
        <dbReference type="ChEBI" id="CHEBI:57791"/>
        <dbReference type="EC" id="4.1.1.20"/>
    </reaction>
</comment>